<feature type="compositionally biased region" description="Basic residues" evidence="1">
    <location>
        <begin position="91"/>
        <end position="115"/>
    </location>
</feature>
<feature type="region of interest" description="Disordered" evidence="1">
    <location>
        <begin position="159"/>
        <end position="188"/>
    </location>
</feature>
<evidence type="ECO:0000256" key="1">
    <source>
        <dbReference type="SAM" id="MobiDB-lite"/>
    </source>
</evidence>
<gene>
    <name evidence="2" type="ORF">SORBI_3009G036450</name>
</gene>
<keyword evidence="3" id="KW-1185">Reference proteome</keyword>
<dbReference type="EMBL" id="CM000768">
    <property type="protein sequence ID" value="OQU77371.1"/>
    <property type="molecule type" value="Genomic_DNA"/>
</dbReference>
<sequence>MAASVEWSPYSSSQQGSPSGAIININQGEGKEDRKATDSTTGGVGMERKKERKRPGREAQDERRRRANEPKGQTVQRLRCCAPPKVDQQAHKRQAHPTPPHHRRTHRRAAAKAKRAGAGCGNARSPPPAASYLPAPRRRGRRAVAELGLSERLPCLPCHCQGRSARSPTPESGLGEGDPTGHALGGSY</sequence>
<feature type="region of interest" description="Disordered" evidence="1">
    <location>
        <begin position="1"/>
        <end position="139"/>
    </location>
</feature>
<feature type="compositionally biased region" description="Gly residues" evidence="1">
    <location>
        <begin position="174"/>
        <end position="188"/>
    </location>
</feature>
<feature type="compositionally biased region" description="Basic and acidic residues" evidence="1">
    <location>
        <begin position="56"/>
        <end position="69"/>
    </location>
</feature>
<proteinExistence type="predicted"/>
<accession>A0A1Z5R1S6</accession>
<dbReference type="Proteomes" id="UP000000768">
    <property type="component" value="Chromosome 9"/>
</dbReference>
<dbReference type="InParanoid" id="A0A1Z5R1S6"/>
<evidence type="ECO:0000313" key="3">
    <source>
        <dbReference type="Proteomes" id="UP000000768"/>
    </source>
</evidence>
<dbReference type="Gramene" id="OQU77371">
    <property type="protein sequence ID" value="OQU77371"/>
    <property type="gene ID" value="SORBI_3009G036450"/>
</dbReference>
<protein>
    <submittedName>
        <fullName evidence="2">Uncharacterized protein</fullName>
    </submittedName>
</protein>
<name>A0A1Z5R1S6_SORBI</name>
<feature type="compositionally biased region" description="Low complexity" evidence="1">
    <location>
        <begin position="8"/>
        <end position="20"/>
    </location>
</feature>
<dbReference type="AlphaFoldDB" id="A0A1Z5R1S6"/>
<reference evidence="3" key="2">
    <citation type="journal article" date="2018" name="Plant J.">
        <title>The Sorghum bicolor reference genome: improved assembly, gene annotations, a transcriptome atlas, and signatures of genome organization.</title>
        <authorList>
            <person name="McCormick R.F."/>
            <person name="Truong S.K."/>
            <person name="Sreedasyam A."/>
            <person name="Jenkins J."/>
            <person name="Shu S."/>
            <person name="Sims D."/>
            <person name="Kennedy M."/>
            <person name="Amirebrahimi M."/>
            <person name="Weers B.D."/>
            <person name="McKinley B."/>
            <person name="Mattison A."/>
            <person name="Morishige D.T."/>
            <person name="Grimwood J."/>
            <person name="Schmutz J."/>
            <person name="Mullet J.E."/>
        </authorList>
    </citation>
    <scope>NUCLEOTIDE SEQUENCE [LARGE SCALE GENOMIC DNA]</scope>
    <source>
        <strain evidence="3">cv. BTx623</strain>
    </source>
</reference>
<reference evidence="2 3" key="1">
    <citation type="journal article" date="2009" name="Nature">
        <title>The Sorghum bicolor genome and the diversification of grasses.</title>
        <authorList>
            <person name="Paterson A.H."/>
            <person name="Bowers J.E."/>
            <person name="Bruggmann R."/>
            <person name="Dubchak I."/>
            <person name="Grimwood J."/>
            <person name="Gundlach H."/>
            <person name="Haberer G."/>
            <person name="Hellsten U."/>
            <person name="Mitros T."/>
            <person name="Poliakov A."/>
            <person name="Schmutz J."/>
            <person name="Spannagl M."/>
            <person name="Tang H."/>
            <person name="Wang X."/>
            <person name="Wicker T."/>
            <person name="Bharti A.K."/>
            <person name="Chapman J."/>
            <person name="Feltus F.A."/>
            <person name="Gowik U."/>
            <person name="Grigoriev I.V."/>
            <person name="Lyons E."/>
            <person name="Maher C.A."/>
            <person name="Martis M."/>
            <person name="Narechania A."/>
            <person name="Otillar R.P."/>
            <person name="Penning B.W."/>
            <person name="Salamov A.A."/>
            <person name="Wang Y."/>
            <person name="Zhang L."/>
            <person name="Carpita N.C."/>
            <person name="Freeling M."/>
            <person name="Gingle A.R."/>
            <person name="Hash C.T."/>
            <person name="Keller B."/>
            <person name="Klein P."/>
            <person name="Kresovich S."/>
            <person name="McCann M.C."/>
            <person name="Ming R."/>
            <person name="Peterson D.G."/>
            <person name="Mehboob-ur-Rahman"/>
            <person name="Ware D."/>
            <person name="Westhoff P."/>
            <person name="Mayer K.F."/>
            <person name="Messing J."/>
            <person name="Rokhsar D.S."/>
        </authorList>
    </citation>
    <scope>NUCLEOTIDE SEQUENCE [LARGE SCALE GENOMIC DNA]</scope>
    <source>
        <strain evidence="3">cv. BTx623</strain>
    </source>
</reference>
<evidence type="ECO:0000313" key="2">
    <source>
        <dbReference type="EMBL" id="OQU77371.1"/>
    </source>
</evidence>
<organism evidence="2 3">
    <name type="scientific">Sorghum bicolor</name>
    <name type="common">Sorghum</name>
    <name type="synonym">Sorghum vulgare</name>
    <dbReference type="NCBI Taxonomy" id="4558"/>
    <lineage>
        <taxon>Eukaryota</taxon>
        <taxon>Viridiplantae</taxon>
        <taxon>Streptophyta</taxon>
        <taxon>Embryophyta</taxon>
        <taxon>Tracheophyta</taxon>
        <taxon>Spermatophyta</taxon>
        <taxon>Magnoliopsida</taxon>
        <taxon>Liliopsida</taxon>
        <taxon>Poales</taxon>
        <taxon>Poaceae</taxon>
        <taxon>PACMAD clade</taxon>
        <taxon>Panicoideae</taxon>
        <taxon>Andropogonodae</taxon>
        <taxon>Andropogoneae</taxon>
        <taxon>Sorghinae</taxon>
        <taxon>Sorghum</taxon>
    </lineage>
</organism>